<dbReference type="GO" id="GO:0004519">
    <property type="term" value="F:endonuclease activity"/>
    <property type="evidence" value="ECO:0007669"/>
    <property type="project" value="UniProtKB-KW"/>
</dbReference>
<evidence type="ECO:0000256" key="4">
    <source>
        <dbReference type="ARBA" id="ARBA00022801"/>
    </source>
</evidence>
<dbReference type="EMBL" id="JAUUTY010000004">
    <property type="protein sequence ID" value="KAK1651745.1"/>
    <property type="molecule type" value="Genomic_DNA"/>
</dbReference>
<keyword evidence="9" id="KW-0233">DNA recombination</keyword>
<keyword evidence="8" id="KW-0239">DNA-directed DNA polymerase</keyword>
<evidence type="ECO:0000256" key="7">
    <source>
        <dbReference type="ARBA" id="ARBA00022918"/>
    </source>
</evidence>
<proteinExistence type="predicted"/>
<dbReference type="InterPro" id="IPR039537">
    <property type="entry name" value="Retrotran_Ty1/copia-like"/>
</dbReference>
<keyword evidence="3" id="KW-0255">Endonuclease</keyword>
<evidence type="ECO:0000313" key="15">
    <source>
        <dbReference type="Proteomes" id="UP001231189"/>
    </source>
</evidence>
<dbReference type="Gene3D" id="3.30.420.10">
    <property type="entry name" value="Ribonuclease H-like superfamily/Ribonuclease H"/>
    <property type="match status" value="1"/>
</dbReference>
<keyword evidence="11" id="KW-0812">Transmembrane</keyword>
<dbReference type="InterPro" id="IPR001584">
    <property type="entry name" value="Integrase_cat-core"/>
</dbReference>
<evidence type="ECO:0000259" key="12">
    <source>
        <dbReference type="PROSITE" id="PS50994"/>
    </source>
</evidence>
<accession>A0AAD8SGF3</accession>
<dbReference type="GO" id="GO:0016787">
    <property type="term" value="F:hydrolase activity"/>
    <property type="evidence" value="ECO:0007669"/>
    <property type="project" value="UniProtKB-KW"/>
</dbReference>
<keyword evidence="4" id="KW-0378">Hydrolase</keyword>
<evidence type="ECO:0000256" key="3">
    <source>
        <dbReference type="ARBA" id="ARBA00022759"/>
    </source>
</evidence>
<dbReference type="GO" id="GO:0003887">
    <property type="term" value="F:DNA-directed DNA polymerase activity"/>
    <property type="evidence" value="ECO:0007669"/>
    <property type="project" value="UniProtKB-KW"/>
</dbReference>
<dbReference type="SUPFAM" id="SSF53098">
    <property type="entry name" value="Ribonuclease H-like"/>
    <property type="match status" value="1"/>
</dbReference>
<evidence type="ECO:0000256" key="1">
    <source>
        <dbReference type="ARBA" id="ARBA00022722"/>
    </source>
</evidence>
<organism evidence="13 15">
    <name type="scientific">Lolium multiflorum</name>
    <name type="common">Italian ryegrass</name>
    <name type="synonym">Lolium perenne subsp. multiflorum</name>
    <dbReference type="NCBI Taxonomy" id="4521"/>
    <lineage>
        <taxon>Eukaryota</taxon>
        <taxon>Viridiplantae</taxon>
        <taxon>Streptophyta</taxon>
        <taxon>Embryophyta</taxon>
        <taxon>Tracheophyta</taxon>
        <taxon>Spermatophyta</taxon>
        <taxon>Magnoliopsida</taxon>
        <taxon>Liliopsida</taxon>
        <taxon>Poales</taxon>
        <taxon>Poaceae</taxon>
        <taxon>BOP clade</taxon>
        <taxon>Pooideae</taxon>
        <taxon>Poodae</taxon>
        <taxon>Poeae</taxon>
        <taxon>Poeae Chloroplast Group 2 (Poeae type)</taxon>
        <taxon>Loliodinae</taxon>
        <taxon>Loliinae</taxon>
        <taxon>Lolium</taxon>
    </lineage>
</organism>
<dbReference type="EMBL" id="JAUUTY010000001">
    <property type="protein sequence ID" value="KAK1696813.1"/>
    <property type="molecule type" value="Genomic_DNA"/>
</dbReference>
<keyword evidence="5" id="KW-0460">Magnesium</keyword>
<dbReference type="AlphaFoldDB" id="A0AAD8SGF3"/>
<name>A0AAD8SGF3_LOLMU</name>
<dbReference type="GO" id="GO:0003676">
    <property type="term" value="F:nucleic acid binding"/>
    <property type="evidence" value="ECO:0007669"/>
    <property type="project" value="InterPro"/>
</dbReference>
<dbReference type="PANTHER" id="PTHR42648">
    <property type="entry name" value="TRANSPOSASE, PUTATIVE-RELATED"/>
    <property type="match status" value="1"/>
</dbReference>
<feature type="region of interest" description="Disordered" evidence="10">
    <location>
        <begin position="234"/>
        <end position="261"/>
    </location>
</feature>
<keyword evidence="8" id="KW-0548">Nucleotidyltransferase</keyword>
<protein>
    <recommendedName>
        <fullName evidence="12">Integrase catalytic domain-containing protein</fullName>
    </recommendedName>
</protein>
<evidence type="ECO:0000256" key="5">
    <source>
        <dbReference type="ARBA" id="ARBA00022842"/>
    </source>
</evidence>
<keyword evidence="8" id="KW-0808">Transferase</keyword>
<keyword evidence="7" id="KW-0695">RNA-directed DNA polymerase</keyword>
<dbReference type="InterPro" id="IPR012337">
    <property type="entry name" value="RNaseH-like_sf"/>
</dbReference>
<dbReference type="InterPro" id="IPR036397">
    <property type="entry name" value="RNaseH_sf"/>
</dbReference>
<feature type="transmembrane region" description="Helical" evidence="11">
    <location>
        <begin position="53"/>
        <end position="72"/>
    </location>
</feature>
<keyword evidence="6" id="KW-0229">DNA integration</keyword>
<evidence type="ECO:0000313" key="14">
    <source>
        <dbReference type="EMBL" id="KAK1696813.1"/>
    </source>
</evidence>
<reference evidence="13" key="1">
    <citation type="submission" date="2023-07" db="EMBL/GenBank/DDBJ databases">
        <title>A chromosome-level genome assembly of Lolium multiflorum.</title>
        <authorList>
            <person name="Chen Y."/>
            <person name="Copetti D."/>
            <person name="Kolliker R."/>
            <person name="Studer B."/>
        </authorList>
    </citation>
    <scope>NUCLEOTIDE SEQUENCE</scope>
    <source>
        <strain evidence="13">02402/16</strain>
        <tissue evidence="13">Leaf</tissue>
    </source>
</reference>
<evidence type="ECO:0000256" key="8">
    <source>
        <dbReference type="ARBA" id="ARBA00022932"/>
    </source>
</evidence>
<evidence type="ECO:0000256" key="6">
    <source>
        <dbReference type="ARBA" id="ARBA00022908"/>
    </source>
</evidence>
<sequence length="290" mass="31213">MLLHRCDSPGDLYPVGAASTTTGRPLALSAGVDLWHARLGHPSYAALRQIMQGFSFTYVATTLTAFFAFVFTQFGRPIHALQTDNDKEFDNITIRSLLATHGAVFCLTCPYTSSQNGRAERMLRTLNDCVRTLLFHASMPPRFWPDALATTTLLVNIRPCRVRWSYTAHQLLYGVPPAYDDLHIFGCRSRHVYFDELVFPPTPRAAALAGRAATMARRLVLALVLASPSSAAPAAPAAPPSPATSPLAASSSAPSSPASPPVAAAHLTRACAGVRRRLHATPPSVAGPWQ</sequence>
<evidence type="ECO:0000256" key="10">
    <source>
        <dbReference type="SAM" id="MobiDB-lite"/>
    </source>
</evidence>
<dbReference type="Proteomes" id="UP001231189">
    <property type="component" value="Unassembled WGS sequence"/>
</dbReference>
<evidence type="ECO:0000256" key="9">
    <source>
        <dbReference type="ARBA" id="ARBA00023172"/>
    </source>
</evidence>
<dbReference type="PROSITE" id="PS50994">
    <property type="entry name" value="INTEGRASE"/>
    <property type="match status" value="1"/>
</dbReference>
<keyword evidence="2" id="KW-0479">Metal-binding</keyword>
<keyword evidence="1" id="KW-0540">Nuclease</keyword>
<evidence type="ECO:0000256" key="2">
    <source>
        <dbReference type="ARBA" id="ARBA00022723"/>
    </source>
</evidence>
<evidence type="ECO:0000313" key="13">
    <source>
        <dbReference type="EMBL" id="KAK1651745.1"/>
    </source>
</evidence>
<dbReference type="GO" id="GO:0015074">
    <property type="term" value="P:DNA integration"/>
    <property type="evidence" value="ECO:0007669"/>
    <property type="project" value="UniProtKB-KW"/>
</dbReference>
<dbReference type="PANTHER" id="PTHR42648:SF11">
    <property type="entry name" value="TRANSPOSON TY4-P GAG-POL POLYPROTEIN"/>
    <property type="match status" value="1"/>
</dbReference>
<dbReference type="GO" id="GO:0003964">
    <property type="term" value="F:RNA-directed DNA polymerase activity"/>
    <property type="evidence" value="ECO:0007669"/>
    <property type="project" value="UniProtKB-KW"/>
</dbReference>
<feature type="compositionally biased region" description="Low complexity" evidence="10">
    <location>
        <begin position="244"/>
        <end position="261"/>
    </location>
</feature>
<comment type="caution">
    <text evidence="13">The sequence shown here is derived from an EMBL/GenBank/DDBJ whole genome shotgun (WGS) entry which is preliminary data.</text>
</comment>
<dbReference type="GO" id="GO:0046872">
    <property type="term" value="F:metal ion binding"/>
    <property type="evidence" value="ECO:0007669"/>
    <property type="project" value="UniProtKB-KW"/>
</dbReference>
<gene>
    <name evidence="14" type="ORF">QYE76_013510</name>
    <name evidence="13" type="ORF">QYE76_069550</name>
</gene>
<keyword evidence="15" id="KW-1185">Reference proteome</keyword>
<feature type="domain" description="Integrase catalytic" evidence="12">
    <location>
        <begin position="5"/>
        <end position="184"/>
    </location>
</feature>
<dbReference type="GO" id="GO:0006310">
    <property type="term" value="P:DNA recombination"/>
    <property type="evidence" value="ECO:0007669"/>
    <property type="project" value="UniProtKB-KW"/>
</dbReference>
<keyword evidence="11" id="KW-1133">Transmembrane helix</keyword>
<evidence type="ECO:0000256" key="11">
    <source>
        <dbReference type="SAM" id="Phobius"/>
    </source>
</evidence>
<keyword evidence="11" id="KW-0472">Membrane</keyword>